<accession>A6IV90</accession>
<evidence type="ECO:0000313" key="7">
    <source>
        <dbReference type="EMBL" id="EDM07090.1"/>
    </source>
</evidence>
<comment type="subcellular location">
    <subcellularLocation>
        <location evidence="4">Nucleus</location>
    </subcellularLocation>
</comment>
<dbReference type="EMBL" id="CH473969">
    <property type="protein sequence ID" value="EDM07090.1"/>
    <property type="molecule type" value="Genomic_DNA"/>
</dbReference>
<organism evidence="7 8">
    <name type="scientific">Rattus norvegicus</name>
    <name type="common">Rat</name>
    <dbReference type="NCBI Taxonomy" id="10116"/>
    <lineage>
        <taxon>Eukaryota</taxon>
        <taxon>Metazoa</taxon>
        <taxon>Chordata</taxon>
        <taxon>Craniata</taxon>
        <taxon>Vertebrata</taxon>
        <taxon>Euteleostomi</taxon>
        <taxon>Mammalia</taxon>
        <taxon>Eutheria</taxon>
        <taxon>Euarchontoglires</taxon>
        <taxon>Glires</taxon>
        <taxon>Rodentia</taxon>
        <taxon>Myomorpha</taxon>
        <taxon>Muroidea</taxon>
        <taxon>Muridae</taxon>
        <taxon>Murinae</taxon>
        <taxon>Rattus</taxon>
    </lineage>
</organism>
<evidence type="ECO:0000256" key="3">
    <source>
        <dbReference type="ARBA" id="ARBA00023242"/>
    </source>
</evidence>
<dbReference type="Proteomes" id="UP000234681">
    <property type="component" value="Chromosome X"/>
</dbReference>
<keyword evidence="3 4" id="KW-0539">Nucleus</keyword>
<dbReference type="GO" id="GO:0003677">
    <property type="term" value="F:DNA binding"/>
    <property type="evidence" value="ECO:0007669"/>
    <property type="project" value="UniProtKB-UniRule"/>
</dbReference>
<evidence type="ECO:0000256" key="2">
    <source>
        <dbReference type="ARBA" id="ARBA00023155"/>
    </source>
</evidence>
<keyword evidence="1 4" id="KW-0238">DNA-binding</keyword>
<dbReference type="PANTHER" id="PTHR11636:SF80">
    <property type="entry name" value="HIGHLY DIVERGENT HOMEOBOX"/>
    <property type="match status" value="1"/>
</dbReference>
<evidence type="ECO:0000259" key="6">
    <source>
        <dbReference type="PROSITE" id="PS50071"/>
    </source>
</evidence>
<dbReference type="InterPro" id="IPR009057">
    <property type="entry name" value="Homeodomain-like_sf"/>
</dbReference>
<dbReference type="PANTHER" id="PTHR11636">
    <property type="entry name" value="POU DOMAIN"/>
    <property type="match status" value="1"/>
</dbReference>
<proteinExistence type="predicted"/>
<feature type="region of interest" description="Disordered" evidence="5">
    <location>
        <begin position="587"/>
        <end position="623"/>
    </location>
</feature>
<dbReference type="SMART" id="SM00389">
    <property type="entry name" value="HOX"/>
    <property type="match status" value="2"/>
</dbReference>
<keyword evidence="2 4" id="KW-0371">Homeobox</keyword>
<evidence type="ECO:0000313" key="8">
    <source>
        <dbReference type="Proteomes" id="UP000234681"/>
    </source>
</evidence>
<dbReference type="PROSITE" id="PS50071">
    <property type="entry name" value="HOMEOBOX_2"/>
    <property type="match status" value="1"/>
</dbReference>
<dbReference type="InterPro" id="IPR001356">
    <property type="entry name" value="HD"/>
</dbReference>
<feature type="domain" description="Homeobox" evidence="6">
    <location>
        <begin position="517"/>
        <end position="581"/>
    </location>
</feature>
<feature type="compositionally biased region" description="Polar residues" evidence="5">
    <location>
        <begin position="758"/>
        <end position="774"/>
    </location>
</feature>
<dbReference type="SUPFAM" id="SSF46689">
    <property type="entry name" value="Homeodomain-like"/>
    <property type="match status" value="2"/>
</dbReference>
<gene>
    <name evidence="7" type="primary">RGD1563666_predicted</name>
    <name evidence="7" type="ORF">rCG_38092</name>
</gene>
<dbReference type="AlphaFoldDB" id="A6IV90"/>
<dbReference type="CDD" id="cd00086">
    <property type="entry name" value="homeodomain"/>
    <property type="match status" value="1"/>
</dbReference>
<reference evidence="7 8" key="1">
    <citation type="submission" date="2005-09" db="EMBL/GenBank/DDBJ databases">
        <authorList>
            <person name="Mural R.J."/>
            <person name="Li P.W."/>
            <person name="Adams M.D."/>
            <person name="Amanatides P.G."/>
            <person name="Baden-Tillson H."/>
            <person name="Barnstead M."/>
            <person name="Chin S.H."/>
            <person name="Dew I."/>
            <person name="Evans C.A."/>
            <person name="Ferriera S."/>
            <person name="Flanigan M."/>
            <person name="Fosler C."/>
            <person name="Glodek A."/>
            <person name="Gu Z."/>
            <person name="Holt R.A."/>
            <person name="Jennings D."/>
            <person name="Kraft C.L."/>
            <person name="Lu F."/>
            <person name="Nguyen T."/>
            <person name="Nusskern D.R."/>
            <person name="Pfannkoch C.M."/>
            <person name="Sitter C."/>
            <person name="Sutton G.G."/>
            <person name="Venter J.C."/>
            <person name="Wang Z."/>
            <person name="Woodage T."/>
            <person name="Zheng X.H."/>
            <person name="Zhong F."/>
        </authorList>
    </citation>
    <scope>NUCLEOTIDE SEQUENCE [LARGE SCALE GENOMIC DNA]</scope>
    <source>
        <strain>BN</strain>
        <strain evidence="8">Sprague-Dawley</strain>
    </source>
</reference>
<evidence type="ECO:0000256" key="5">
    <source>
        <dbReference type="SAM" id="MobiDB-lite"/>
    </source>
</evidence>
<dbReference type="GO" id="GO:0005634">
    <property type="term" value="C:nucleus"/>
    <property type="evidence" value="ECO:0007669"/>
    <property type="project" value="UniProtKB-SubCell"/>
</dbReference>
<dbReference type="Gene3D" id="1.10.10.60">
    <property type="entry name" value="Homeodomain-like"/>
    <property type="match status" value="2"/>
</dbReference>
<name>A6IV90_RAT</name>
<evidence type="ECO:0000256" key="1">
    <source>
        <dbReference type="ARBA" id="ARBA00023125"/>
    </source>
</evidence>
<protein>
    <submittedName>
        <fullName evidence="7">Similar to chromosome X open reading frame 43 (Predicted)</fullName>
    </submittedName>
</protein>
<sequence>MLAAMAAFLVKETTYALLELQIYLQKFKCNKLSITIKFLKYLGSTNTNKYQPLNETHHMFLMFSHLHLHIGYQWRSSAVLYMMNLRSVFTVEQQRILQRYYENGMTNQSKNCFQLILQCAQEAKLDFSVVRTWVGNKRRKMSSKSCESGTAGTVSGTSLAAPDITVRNVVNIARPSSQQSSWTSANNDVIVTGIYSPAGSSSKQGTTKHTNTQITEAQKIPIQKAASKNDTEFQLHIPVQRQVAHCKNASVLLGEKTIILSRQTSVLNAGNSVYNHTKKSYASSPVQASEMTVPQKPSVCQRPCKIEPVGIQRSYKPEHAALASHNLCGQKPTSRDPCCRTQNLEIREVFSLAVSDYPQRILGGNTTQKPGSAEGTCLSIAMETGDAEDEYAREEELASMGAQITSYSRFYESGSSLRAENQSTTLPGPGRNLSNSQMVNIRDVSDNVLYQTRDYHLTPRTSLHTASSTMYSNTNPSRSNFSPHFVSTNQLRLSQNQNNYQISGNLSVPWITGCSRKRALQDRTQFSDRDLATLKKYWDNGMTSLGSVCREKIEAVATELNVDCEIVRTWIGNRRRKYRLMGIEVPPPRGGPADFSEQPESGSLSVLTPGEEAGPEVGEDNDRNDEVSICLSEASSQEESNELIPNEARAHKDEEHQAVSADNVKIEIIDDEESDMISNSEVEQENSLLDYKNEEVRFIENELEIQKQKYFKLQTFVRNLILAMKADDKEQQQALLSDLPPELEEMDFSHASPDPDDTSFSVSSLSEKNASDSL</sequence>
<dbReference type="InterPro" id="IPR050255">
    <property type="entry name" value="POU_domain_TF"/>
</dbReference>
<feature type="compositionally biased region" description="Polar residues" evidence="5">
    <location>
        <begin position="199"/>
        <end position="216"/>
    </location>
</feature>
<feature type="region of interest" description="Disordered" evidence="5">
    <location>
        <begin position="199"/>
        <end position="220"/>
    </location>
</feature>
<feature type="DNA-binding region" description="Homeobox" evidence="4">
    <location>
        <begin position="519"/>
        <end position="582"/>
    </location>
</feature>
<feature type="region of interest" description="Disordered" evidence="5">
    <location>
        <begin position="732"/>
        <end position="774"/>
    </location>
</feature>
<evidence type="ECO:0000256" key="4">
    <source>
        <dbReference type="PROSITE-ProRule" id="PRU00108"/>
    </source>
</evidence>